<dbReference type="PANTHER" id="PTHR34407:SF1">
    <property type="entry name" value="SGNH HYDROLASE-TYPE ESTERASE DOMAIN-CONTAINING PROTEIN"/>
    <property type="match status" value="1"/>
</dbReference>
<keyword evidence="3" id="KW-1185">Reference proteome</keyword>
<dbReference type="InParanoid" id="A0A1Z5KFB3"/>
<dbReference type="AlphaFoldDB" id="A0A1Z5KFB3"/>
<dbReference type="PANTHER" id="PTHR34407">
    <property type="entry name" value="EXPRESSED PROTEIN"/>
    <property type="match status" value="1"/>
</dbReference>
<comment type="caution">
    <text evidence="2">The sequence shown here is derived from an EMBL/GenBank/DDBJ whole genome shotgun (WGS) entry which is preliminary data.</text>
</comment>
<dbReference type="OrthoDB" id="39700at2759"/>
<accession>A0A1Z5KFB3</accession>
<evidence type="ECO:0000313" key="3">
    <source>
        <dbReference type="Proteomes" id="UP000198406"/>
    </source>
</evidence>
<evidence type="ECO:0000313" key="2">
    <source>
        <dbReference type="EMBL" id="GAX25004.1"/>
    </source>
</evidence>
<dbReference type="Gene3D" id="3.40.50.1110">
    <property type="entry name" value="SGNH hydrolase"/>
    <property type="match status" value="1"/>
</dbReference>
<organism evidence="2 3">
    <name type="scientific">Fistulifera solaris</name>
    <name type="common">Oleaginous diatom</name>
    <dbReference type="NCBI Taxonomy" id="1519565"/>
    <lineage>
        <taxon>Eukaryota</taxon>
        <taxon>Sar</taxon>
        <taxon>Stramenopiles</taxon>
        <taxon>Ochrophyta</taxon>
        <taxon>Bacillariophyta</taxon>
        <taxon>Bacillariophyceae</taxon>
        <taxon>Bacillariophycidae</taxon>
        <taxon>Naviculales</taxon>
        <taxon>Naviculaceae</taxon>
        <taxon>Fistulifera</taxon>
    </lineage>
</organism>
<feature type="compositionally biased region" description="Pro residues" evidence="1">
    <location>
        <begin position="296"/>
        <end position="308"/>
    </location>
</feature>
<reference evidence="2 3" key="1">
    <citation type="journal article" date="2015" name="Plant Cell">
        <title>Oil accumulation by the oleaginous diatom Fistulifera solaris as revealed by the genome and transcriptome.</title>
        <authorList>
            <person name="Tanaka T."/>
            <person name="Maeda Y."/>
            <person name="Veluchamy A."/>
            <person name="Tanaka M."/>
            <person name="Abida H."/>
            <person name="Marechal E."/>
            <person name="Bowler C."/>
            <person name="Muto M."/>
            <person name="Sunaga Y."/>
            <person name="Tanaka M."/>
            <person name="Yoshino T."/>
            <person name="Taniguchi T."/>
            <person name="Fukuda Y."/>
            <person name="Nemoto M."/>
            <person name="Matsumoto M."/>
            <person name="Wong P.S."/>
            <person name="Aburatani S."/>
            <person name="Fujibuchi W."/>
        </authorList>
    </citation>
    <scope>NUCLEOTIDE SEQUENCE [LARGE SCALE GENOMIC DNA]</scope>
    <source>
        <strain evidence="2 3">JPCC DA0580</strain>
    </source>
</reference>
<dbReference type="EMBL" id="BDSP01000218">
    <property type="protein sequence ID" value="GAX25004.1"/>
    <property type="molecule type" value="Genomic_DNA"/>
</dbReference>
<evidence type="ECO:0000256" key="1">
    <source>
        <dbReference type="SAM" id="MobiDB-lite"/>
    </source>
</evidence>
<sequence length="488" mass="55716">MEHVIETTNRRLAYLKAKREGHLAEEARPLKILVMGGSVTRGMNCYTRIRHYDYNKCCWAARLGTLLNSLAGDRVVDVHLAAVSATNSATGQVMLEYSLLSEEMRGPDIIISAYSTNDMHVYTMQEALSQNISLREKIFGMAQNFTRTALQQCTEEGNAPLLFWLDDYLGNEQKEILATSEFIQGLQVLAGYYGFGLMSYADTVRDLVYGTTTERSFSPPGWYKEDLKMRREVHPPYPMHIAVSYILAYTFLQLASTYCGLESWNVTSWESKLDYYNAQVPGLPNTQVSKQSLDTPPHPRPEGLPPPLNSSLKLDDVSKLWREVPPNTCDAEKTHKTRCPIGWVGALRPDHIADDVSSYFQPYIRKPFEWEWTMDRKKPGWLPKSAENATMTFDFPLQQEIHRLVIFYMKSYGDMWENSKVELKIYLDDETVDEHALRLSLSGVHDKKTSEVYVEEVDLPRGALRRLQMTVQHVAGKSFKLMGFAICS</sequence>
<dbReference type="Proteomes" id="UP000198406">
    <property type="component" value="Unassembled WGS sequence"/>
</dbReference>
<name>A0A1Z5KFB3_FISSO</name>
<protein>
    <submittedName>
        <fullName evidence="2">Uncharacterized protein</fullName>
    </submittedName>
</protein>
<feature type="compositionally biased region" description="Polar residues" evidence="1">
    <location>
        <begin position="285"/>
        <end position="294"/>
    </location>
</feature>
<feature type="region of interest" description="Disordered" evidence="1">
    <location>
        <begin position="285"/>
        <end position="310"/>
    </location>
</feature>
<gene>
    <name evidence="2" type="ORF">FisN_2Lh287</name>
</gene>
<dbReference type="SUPFAM" id="SSF52266">
    <property type="entry name" value="SGNH hydrolase"/>
    <property type="match status" value="1"/>
</dbReference>
<dbReference type="InterPro" id="IPR036514">
    <property type="entry name" value="SGNH_hydro_sf"/>
</dbReference>
<proteinExistence type="predicted"/>